<dbReference type="PANTHER" id="PTHR10412:SF11">
    <property type="entry name" value="MANNOSYL-OLIGOSACCHARIDE GLUCOSIDASE"/>
    <property type="match status" value="1"/>
</dbReference>
<proteinExistence type="inferred from homology"/>
<keyword evidence="3" id="KW-0326">Glycosidase</keyword>
<dbReference type="PANTHER" id="PTHR10412">
    <property type="entry name" value="MANNOSYL-OLIGOSACCHARIDE GLUCOSIDASE"/>
    <property type="match status" value="1"/>
</dbReference>
<dbReference type="STRING" id="573413.Spirs_0085"/>
<dbReference type="CAZy" id="GH63">
    <property type="family name" value="Glycoside Hydrolase Family 63"/>
</dbReference>
<dbReference type="Proteomes" id="UP000002318">
    <property type="component" value="Chromosome"/>
</dbReference>
<reference evidence="5 6" key="1">
    <citation type="journal article" date="2010" name="Stand. Genomic Sci.">
        <title>Complete genome sequence of Spirochaeta smaragdinae type strain (SEBR 4228).</title>
        <authorList>
            <person name="Mavromatis K."/>
            <person name="Yasawong M."/>
            <person name="Chertkov O."/>
            <person name="Lapidus A."/>
            <person name="Lucas S."/>
            <person name="Nolan M."/>
            <person name="Del Rio T.G."/>
            <person name="Tice H."/>
            <person name="Cheng J.F."/>
            <person name="Pitluck S."/>
            <person name="Liolios K."/>
            <person name="Ivanova N."/>
            <person name="Tapia R."/>
            <person name="Han C."/>
            <person name="Bruce D."/>
            <person name="Goodwin L."/>
            <person name="Pati A."/>
            <person name="Chen A."/>
            <person name="Palaniappan K."/>
            <person name="Land M."/>
            <person name="Hauser L."/>
            <person name="Chang Y.J."/>
            <person name="Jeffries C.D."/>
            <person name="Detter J.C."/>
            <person name="Rohde M."/>
            <person name="Brambilla E."/>
            <person name="Spring S."/>
            <person name="Goker M."/>
            <person name="Sikorski J."/>
            <person name="Woyke T."/>
            <person name="Bristow J."/>
            <person name="Eisen J.A."/>
            <person name="Markowitz V."/>
            <person name="Hugenholtz P."/>
            <person name="Klenk H.P."/>
            <person name="Kyrpides N.C."/>
        </authorList>
    </citation>
    <scope>NUCLEOTIDE SEQUENCE [LARGE SCALE GENOMIC DNA]</scope>
    <source>
        <strain evidence="6">DSM 11293 / JCM 15392 / SEBR 4228</strain>
    </source>
</reference>
<dbReference type="Pfam" id="PF22422">
    <property type="entry name" value="MGH1-like_GH"/>
    <property type="match status" value="1"/>
</dbReference>
<feature type="domain" description="Mannosylglycerate hydrolase MGH1-like glycoside hydrolase" evidence="4">
    <location>
        <begin position="119"/>
        <end position="362"/>
    </location>
</feature>
<dbReference type="SUPFAM" id="SSF48208">
    <property type="entry name" value="Six-hairpin glycosidases"/>
    <property type="match status" value="1"/>
</dbReference>
<accession>E1R8A1</accession>
<sequence>MHNSLISKKGFPIVHFYDQDFVDIYEKSWAWIEEAWYRNGEKNGLQEQFFRYPGGDTINQAEACMSTFFLVYSNRLFSAFHNLDNFYGKQESDGAIRCTYRIDDGNPVLTEENPLGVGPPLFALAEYNLFHKVGNKKRLKEIMPYLEAYYAWLELNFKDDTGLYVVPAEASMMENAPRDRAVYLLDFNAQQAVNALYMSAIGDVLNDKEISFRYKRNYFSLKTRINSQMWDEESGFYYDLDKEGKRLNEKMIGAYWTLLAEIPNEDKSNALIAHLKNPETFGTEHPFPSLAVDSPHFTENGYGCRGSVYPSLNFVVIKGLEKYARYELAREASIRHLYFMLDTLHPEGDKKGNLWEAYLPHKEGPALWPDSEDFPRPLYLPGIALSTITLMIENVLGLTISLPRKTVDWIVPTLEIMGIENLSLKRNMITILSNKSSRGWEIRLESEKLYYFTITVLDEKKKKTLPIPSGKCSMLIDKL</sequence>
<dbReference type="GO" id="GO:0004573">
    <property type="term" value="F:Glc3Man9GlcNAc2 oligosaccharide glucosidase activity"/>
    <property type="evidence" value="ECO:0007669"/>
    <property type="project" value="InterPro"/>
</dbReference>
<evidence type="ECO:0000313" key="5">
    <source>
        <dbReference type="EMBL" id="ADK79245.1"/>
    </source>
</evidence>
<name>E1R8A1_SEDSS</name>
<evidence type="ECO:0000256" key="3">
    <source>
        <dbReference type="ARBA" id="ARBA00023295"/>
    </source>
</evidence>
<dbReference type="InterPro" id="IPR054491">
    <property type="entry name" value="MGH1-like_GH"/>
</dbReference>
<dbReference type="HOGENOM" id="CLU_025779_0_0_12"/>
<evidence type="ECO:0000256" key="2">
    <source>
        <dbReference type="ARBA" id="ARBA00022801"/>
    </source>
</evidence>
<dbReference type="OrthoDB" id="9798687at2"/>
<evidence type="ECO:0000256" key="1">
    <source>
        <dbReference type="ARBA" id="ARBA00010833"/>
    </source>
</evidence>
<organism evidence="5 6">
    <name type="scientific">Sediminispirochaeta smaragdinae (strain DSM 11293 / JCM 15392 / SEBR 4228)</name>
    <name type="common">Spirochaeta smaragdinae</name>
    <dbReference type="NCBI Taxonomy" id="573413"/>
    <lineage>
        <taxon>Bacteria</taxon>
        <taxon>Pseudomonadati</taxon>
        <taxon>Spirochaetota</taxon>
        <taxon>Spirochaetia</taxon>
        <taxon>Spirochaetales</taxon>
        <taxon>Spirochaetaceae</taxon>
        <taxon>Sediminispirochaeta</taxon>
    </lineage>
</organism>
<dbReference type="KEGG" id="ssm:Spirs_0085"/>
<dbReference type="GO" id="GO:0009311">
    <property type="term" value="P:oligosaccharide metabolic process"/>
    <property type="evidence" value="ECO:0007669"/>
    <property type="project" value="InterPro"/>
</dbReference>
<dbReference type="GO" id="GO:0006487">
    <property type="term" value="P:protein N-linked glycosylation"/>
    <property type="evidence" value="ECO:0007669"/>
    <property type="project" value="TreeGrafter"/>
</dbReference>
<dbReference type="Gene3D" id="1.50.10.10">
    <property type="match status" value="1"/>
</dbReference>
<dbReference type="InterPro" id="IPR008928">
    <property type="entry name" value="6-hairpin_glycosidase_sf"/>
</dbReference>
<comment type="similarity">
    <text evidence="1">Belongs to the glycosyl hydrolase 63 family.</text>
</comment>
<dbReference type="EMBL" id="CP002116">
    <property type="protein sequence ID" value="ADK79245.1"/>
    <property type="molecule type" value="Genomic_DNA"/>
</dbReference>
<evidence type="ECO:0000259" key="4">
    <source>
        <dbReference type="Pfam" id="PF22422"/>
    </source>
</evidence>
<keyword evidence="6" id="KW-1185">Reference proteome</keyword>
<dbReference type="InterPro" id="IPR004888">
    <property type="entry name" value="Glycoside_hydrolase_63"/>
</dbReference>
<protein>
    <recommendedName>
        <fullName evidence="4">Mannosylglycerate hydrolase MGH1-like glycoside hydrolase domain-containing protein</fullName>
    </recommendedName>
</protein>
<dbReference type="eggNOG" id="COG3408">
    <property type="taxonomic scope" value="Bacteria"/>
</dbReference>
<gene>
    <name evidence="5" type="ordered locus">Spirs_0085</name>
</gene>
<dbReference type="AlphaFoldDB" id="E1R8A1"/>
<evidence type="ECO:0000313" key="6">
    <source>
        <dbReference type="Proteomes" id="UP000002318"/>
    </source>
</evidence>
<keyword evidence="2" id="KW-0378">Hydrolase</keyword>
<dbReference type="InterPro" id="IPR012341">
    <property type="entry name" value="6hp_glycosidase-like_sf"/>
</dbReference>